<dbReference type="RefSeq" id="WP_128466046.1">
    <property type="nucleotide sequence ID" value="NZ_CP035108.1"/>
</dbReference>
<sequence>MSENQNIEYKESWNDDHLKQLCSFANAQGGVLYVGINDKGEIVGIDNYKKLTDDLPNKIQSKLGIFPEINLNEQDGMHFLEIHIRPSSMAISLSGRYYQRTGSTTKELVGNALTEFLLRKSGMSWGDVIEEDAMFDDIDNDSIAVYLNDAERSGRIPDAKNLSVLELLDKLNLTKNGRLKRAAIILFGKNPEKFYRHTYVKVGRFVGGEISPKFHEIIEGNIISLQKRVFEIIETKFIIKNISFEGVNRIETPEYPFPALREAILNALIHRDYMGNMTQIKIYDDRLQIWNDGSLVEGLTVEMLKQNHPSRPRNRLIADACLKGGYIEAWGTGIPKIIDTCKSASLPEPEICEAFGGFQITIFKDRYNEASLKKIGLNERQIKAVLYVKENGSITNSEYQKLNDVGKTTATEELGNLSDKDLLFHSGTGRGSNYTLK</sequence>
<evidence type="ECO:0000259" key="1">
    <source>
        <dbReference type="Pfam" id="PF04326"/>
    </source>
</evidence>
<dbReference type="AlphaFoldDB" id="A0A3R5V0R2"/>
<dbReference type="Gene3D" id="3.30.565.60">
    <property type="match status" value="1"/>
</dbReference>
<dbReference type="OrthoDB" id="9813719at2"/>
<organism evidence="2 3">
    <name type="scientific">Geovibrio thiophilus</name>
    <dbReference type="NCBI Taxonomy" id="139438"/>
    <lineage>
        <taxon>Bacteria</taxon>
        <taxon>Pseudomonadati</taxon>
        <taxon>Deferribacterota</taxon>
        <taxon>Deferribacteres</taxon>
        <taxon>Deferribacterales</taxon>
        <taxon>Geovibrionaceae</taxon>
        <taxon>Geovibrio</taxon>
    </lineage>
</organism>
<dbReference type="KEGG" id="gtl:EP073_04870"/>
<proteinExistence type="predicted"/>
<reference evidence="2 3" key="1">
    <citation type="submission" date="2019-01" db="EMBL/GenBank/DDBJ databases">
        <title>Geovibrio thiophilus DSM 11263, complete genome.</title>
        <authorList>
            <person name="Spring S."/>
            <person name="Bunk B."/>
            <person name="Sproer C."/>
        </authorList>
    </citation>
    <scope>NUCLEOTIDE SEQUENCE [LARGE SCALE GENOMIC DNA]</scope>
    <source>
        <strain evidence="2 3">DSM 11263</strain>
    </source>
</reference>
<dbReference type="InterPro" id="IPR038475">
    <property type="entry name" value="RecG_C_sf"/>
</dbReference>
<evidence type="ECO:0000313" key="2">
    <source>
        <dbReference type="EMBL" id="QAR32759.1"/>
    </source>
</evidence>
<feature type="domain" description="Schlafen AlbA-2" evidence="1">
    <location>
        <begin position="3"/>
        <end position="108"/>
    </location>
</feature>
<dbReference type="Gene3D" id="1.10.10.10">
    <property type="entry name" value="Winged helix-like DNA-binding domain superfamily/Winged helix DNA-binding domain"/>
    <property type="match status" value="1"/>
</dbReference>
<accession>A0A3R5V0R2</accession>
<evidence type="ECO:0000313" key="3">
    <source>
        <dbReference type="Proteomes" id="UP000287502"/>
    </source>
</evidence>
<dbReference type="Pfam" id="PF13749">
    <property type="entry name" value="HATPase_c_4"/>
    <property type="match status" value="1"/>
</dbReference>
<dbReference type="Proteomes" id="UP000287502">
    <property type="component" value="Chromosome"/>
</dbReference>
<keyword evidence="3" id="KW-1185">Reference proteome</keyword>
<dbReference type="PANTHER" id="PTHR30595">
    <property type="entry name" value="GLPR-RELATED TRANSCRIPTIONAL REPRESSOR"/>
    <property type="match status" value="1"/>
</dbReference>
<dbReference type="Gene3D" id="3.30.950.30">
    <property type="entry name" value="Schlafen, AAA domain"/>
    <property type="match status" value="1"/>
</dbReference>
<dbReference type="EMBL" id="CP035108">
    <property type="protein sequence ID" value="QAR32759.1"/>
    <property type="molecule type" value="Genomic_DNA"/>
</dbReference>
<protein>
    <submittedName>
        <fullName evidence="2">Transcriptional regulator</fullName>
    </submittedName>
</protein>
<dbReference type="Pfam" id="PF04326">
    <property type="entry name" value="SLFN_AlbA_2"/>
    <property type="match status" value="1"/>
</dbReference>
<name>A0A3R5V0R2_9BACT</name>
<dbReference type="InterPro" id="IPR036388">
    <property type="entry name" value="WH-like_DNA-bd_sf"/>
</dbReference>
<dbReference type="PANTHER" id="PTHR30595:SF6">
    <property type="entry name" value="SCHLAFEN ALBA-2 DOMAIN-CONTAINING PROTEIN"/>
    <property type="match status" value="1"/>
</dbReference>
<gene>
    <name evidence="2" type="ORF">EP073_04870</name>
</gene>
<dbReference type="InterPro" id="IPR038461">
    <property type="entry name" value="Schlafen_AlbA_2_dom_sf"/>
</dbReference>
<dbReference type="InterPro" id="IPR007421">
    <property type="entry name" value="Schlafen_AlbA_2_dom"/>
</dbReference>